<dbReference type="Proteomes" id="UP000664032">
    <property type="component" value="Unassembled WGS sequence"/>
</dbReference>
<evidence type="ECO:0000313" key="2">
    <source>
        <dbReference type="Proteomes" id="UP000664032"/>
    </source>
</evidence>
<organism evidence="1 2">
    <name type="scientific">Psilocybe cubensis</name>
    <name type="common">Psychedelic mushroom</name>
    <name type="synonym">Stropharia cubensis</name>
    <dbReference type="NCBI Taxonomy" id="181762"/>
    <lineage>
        <taxon>Eukaryota</taxon>
        <taxon>Fungi</taxon>
        <taxon>Dikarya</taxon>
        <taxon>Basidiomycota</taxon>
        <taxon>Agaricomycotina</taxon>
        <taxon>Agaricomycetes</taxon>
        <taxon>Agaricomycetidae</taxon>
        <taxon>Agaricales</taxon>
        <taxon>Agaricineae</taxon>
        <taxon>Strophariaceae</taxon>
        <taxon>Psilocybe</taxon>
    </lineage>
</organism>
<comment type="caution">
    <text evidence="1">The sequence shown here is derived from an EMBL/GenBank/DDBJ whole genome shotgun (WGS) entry which is preliminary data.</text>
</comment>
<proteinExistence type="predicted"/>
<reference evidence="1" key="1">
    <citation type="submission" date="2021-10" db="EMBL/GenBank/DDBJ databases">
        <title>Psilocybe cubensis genome.</title>
        <authorList>
            <person name="Mckernan K.J."/>
            <person name="Crawford S."/>
            <person name="Trippe A."/>
            <person name="Kane L.T."/>
            <person name="Mclaughlin S."/>
        </authorList>
    </citation>
    <scope>NUCLEOTIDE SEQUENCE</scope>
    <source>
        <strain evidence="1">MGC-MH-2018</strain>
    </source>
</reference>
<gene>
    <name evidence="1" type="ORF">JR316_0000299</name>
</gene>
<evidence type="ECO:0000313" key="1">
    <source>
        <dbReference type="EMBL" id="KAH9486235.1"/>
    </source>
</evidence>
<dbReference type="EMBL" id="JAFIQS020000001">
    <property type="protein sequence ID" value="KAH9486235.1"/>
    <property type="molecule type" value="Genomic_DNA"/>
</dbReference>
<protein>
    <submittedName>
        <fullName evidence="1">Uncharacterized protein</fullName>
    </submittedName>
</protein>
<sequence length="178" mass="19896">MTSLSFAGFAIVAKEFPNSQFLVRERAKSNPTLHRRPESLATLSKLQPTSILQKFGSSAPLHVVGGTHASRFRMSALAGYILWLDRDSPSLRPFNFQDLSIYARKTEWKEGPTPTYTFVSMSIYSVSRSRAIPIQVPPVPSTLQDLSGIKFVITQFGRLRLSLGIHRILRGIKECVCT</sequence>
<name>A0ACB8HE08_PSICU</name>
<accession>A0ACB8HE08</accession>
<keyword evidence="2" id="KW-1185">Reference proteome</keyword>